<accession>A0A5R9J251</accession>
<protein>
    <submittedName>
        <fullName evidence="2">EAL domain-containing protein</fullName>
    </submittedName>
</protein>
<organism evidence="2 3">
    <name type="scientific">Lichenicoccus roseus</name>
    <dbReference type="NCBI Taxonomy" id="2683649"/>
    <lineage>
        <taxon>Bacteria</taxon>
        <taxon>Pseudomonadati</taxon>
        <taxon>Pseudomonadota</taxon>
        <taxon>Alphaproteobacteria</taxon>
        <taxon>Acetobacterales</taxon>
        <taxon>Acetobacteraceae</taxon>
        <taxon>Lichenicoccus</taxon>
    </lineage>
</organism>
<evidence type="ECO:0000259" key="1">
    <source>
        <dbReference type="PROSITE" id="PS50883"/>
    </source>
</evidence>
<dbReference type="Gene3D" id="3.30.450.40">
    <property type="match status" value="1"/>
</dbReference>
<dbReference type="RefSeq" id="WP_138328057.1">
    <property type="nucleotide sequence ID" value="NZ_VCDI01000014.1"/>
</dbReference>
<evidence type="ECO:0000313" key="2">
    <source>
        <dbReference type="EMBL" id="TLU70557.1"/>
    </source>
</evidence>
<sequence length="416" mass="45654">MYPPQIPKDEEARLASLFRTALLDGFSDERFRPITELATKILKRPSAAVSVITGHRQLLRAAVNIDATDLTRETSFCGHAILNLDQPLIVEDARLDPRFVDNPIVTARRVPIRFYAGMPIKTPDGLPFGALCVFDHIPGKLTDTEILILRQLAAEIEGIVYEQQEQNEVHSEQAANLHNAVNRDELKVFWQPICDPGSLSPVGHEALVRWLRSDGTFSLPDSFMPLAARSGTITKIDRYVLKHSCAKAALHAGGRFVSVNISSAWFGLKWPALAGVVAKTLTTTGLAPGRLVIELAEGVLARNPSRVKQEMEKLKALGVRVALDRLGGGESAFSYFEGYPFDIYKLSRSITSGLGVSVGAEAAAYATIRVAHSLGRVTYAVGVENRDQLAFLRDEACDLVQGDFIAPPGREWRPYD</sequence>
<gene>
    <name evidence="2" type="ORF">FE263_21255</name>
</gene>
<dbReference type="InterPro" id="IPR050706">
    <property type="entry name" value="Cyclic-di-GMP_PDE-like"/>
</dbReference>
<dbReference type="InterPro" id="IPR001633">
    <property type="entry name" value="EAL_dom"/>
</dbReference>
<dbReference type="CDD" id="cd01948">
    <property type="entry name" value="EAL"/>
    <property type="match status" value="1"/>
</dbReference>
<dbReference type="InterPro" id="IPR003018">
    <property type="entry name" value="GAF"/>
</dbReference>
<keyword evidence="3" id="KW-1185">Reference proteome</keyword>
<dbReference type="Pfam" id="PF00563">
    <property type="entry name" value="EAL"/>
    <property type="match status" value="1"/>
</dbReference>
<dbReference type="GO" id="GO:0071111">
    <property type="term" value="F:cyclic-guanylate-specific phosphodiesterase activity"/>
    <property type="evidence" value="ECO:0007669"/>
    <property type="project" value="InterPro"/>
</dbReference>
<dbReference type="Pfam" id="PF01590">
    <property type="entry name" value="GAF"/>
    <property type="match status" value="1"/>
</dbReference>
<dbReference type="Proteomes" id="UP000305654">
    <property type="component" value="Unassembled WGS sequence"/>
</dbReference>
<dbReference type="InterPro" id="IPR029016">
    <property type="entry name" value="GAF-like_dom_sf"/>
</dbReference>
<dbReference type="EMBL" id="VCDI01000014">
    <property type="protein sequence ID" value="TLU70557.1"/>
    <property type="molecule type" value="Genomic_DNA"/>
</dbReference>
<dbReference type="SUPFAM" id="SSF141868">
    <property type="entry name" value="EAL domain-like"/>
    <property type="match status" value="1"/>
</dbReference>
<dbReference type="SUPFAM" id="SSF55781">
    <property type="entry name" value="GAF domain-like"/>
    <property type="match status" value="1"/>
</dbReference>
<dbReference type="PANTHER" id="PTHR33121">
    <property type="entry name" value="CYCLIC DI-GMP PHOSPHODIESTERASE PDEF"/>
    <property type="match status" value="1"/>
</dbReference>
<comment type="caution">
    <text evidence="2">The sequence shown here is derived from an EMBL/GenBank/DDBJ whole genome shotgun (WGS) entry which is preliminary data.</text>
</comment>
<proteinExistence type="predicted"/>
<dbReference type="PANTHER" id="PTHR33121:SF70">
    <property type="entry name" value="SIGNALING PROTEIN YKOW"/>
    <property type="match status" value="1"/>
</dbReference>
<reference evidence="2 3" key="1">
    <citation type="submission" date="2019-05" db="EMBL/GenBank/DDBJ databases">
        <authorList>
            <person name="Pankratov T."/>
            <person name="Grouzdev D."/>
        </authorList>
    </citation>
    <scope>NUCLEOTIDE SEQUENCE [LARGE SCALE GENOMIC DNA]</scope>
    <source>
        <strain evidence="2 3">KEBCLARHB70R</strain>
    </source>
</reference>
<dbReference type="PROSITE" id="PS50883">
    <property type="entry name" value="EAL"/>
    <property type="match status" value="1"/>
</dbReference>
<dbReference type="InterPro" id="IPR035919">
    <property type="entry name" value="EAL_sf"/>
</dbReference>
<name>A0A5R9J251_9PROT</name>
<dbReference type="SMART" id="SM00052">
    <property type="entry name" value="EAL"/>
    <property type="match status" value="1"/>
</dbReference>
<feature type="domain" description="EAL" evidence="1">
    <location>
        <begin position="170"/>
        <end position="416"/>
    </location>
</feature>
<dbReference type="Gene3D" id="3.20.20.450">
    <property type="entry name" value="EAL domain"/>
    <property type="match status" value="1"/>
</dbReference>
<dbReference type="AlphaFoldDB" id="A0A5R9J251"/>
<evidence type="ECO:0000313" key="3">
    <source>
        <dbReference type="Proteomes" id="UP000305654"/>
    </source>
</evidence>
<dbReference type="OrthoDB" id="9793210at2"/>